<dbReference type="STRING" id="1842532.A7E78_01545"/>
<evidence type="ECO:0000313" key="3">
    <source>
        <dbReference type="Proteomes" id="UP000182517"/>
    </source>
</evidence>
<keyword evidence="1" id="KW-0812">Transmembrane</keyword>
<organism evidence="2 3">
    <name type="scientific">Syntrophotalea acetylenivorans</name>
    <dbReference type="NCBI Taxonomy" id="1842532"/>
    <lineage>
        <taxon>Bacteria</taxon>
        <taxon>Pseudomonadati</taxon>
        <taxon>Thermodesulfobacteriota</taxon>
        <taxon>Desulfuromonadia</taxon>
        <taxon>Desulfuromonadales</taxon>
        <taxon>Syntrophotaleaceae</taxon>
        <taxon>Syntrophotalea</taxon>
    </lineage>
</organism>
<evidence type="ECO:0000256" key="1">
    <source>
        <dbReference type="SAM" id="Phobius"/>
    </source>
</evidence>
<dbReference type="KEGG" id="pef:A7E78_01545"/>
<keyword evidence="1" id="KW-0472">Membrane</keyword>
<gene>
    <name evidence="2" type="ORF">A7E78_01545</name>
</gene>
<feature type="transmembrane region" description="Helical" evidence="1">
    <location>
        <begin position="67"/>
        <end position="84"/>
    </location>
</feature>
<dbReference type="RefSeq" id="WP_072282620.1">
    <property type="nucleotide sequence ID" value="NZ_CP015519.1"/>
</dbReference>
<evidence type="ECO:0000313" key="2">
    <source>
        <dbReference type="EMBL" id="APG26659.1"/>
    </source>
</evidence>
<name>A0A1L3GL49_9BACT</name>
<dbReference type="AlphaFoldDB" id="A0A1L3GL49"/>
<accession>A0A1L3GL49</accession>
<feature type="transmembrane region" description="Helical" evidence="1">
    <location>
        <begin position="90"/>
        <end position="107"/>
    </location>
</feature>
<keyword evidence="1" id="KW-1133">Transmembrane helix</keyword>
<reference evidence="2 3" key="1">
    <citation type="journal article" date="2017" name="Genome Announc.">
        <title>Complete Genome Sequences of Two Acetylene-Fermenting Pelobacter acetylenicus Strains.</title>
        <authorList>
            <person name="Sutton J.M."/>
            <person name="Baesman S.M."/>
            <person name="Fierst J.L."/>
            <person name="Poret-Peterson A.T."/>
            <person name="Oremland R.S."/>
            <person name="Dunlap D.S."/>
            <person name="Akob D.M."/>
        </authorList>
    </citation>
    <scope>NUCLEOTIDE SEQUENCE [LARGE SCALE GENOMIC DNA]</scope>
    <source>
        <strain evidence="2 3">SFB93</strain>
    </source>
</reference>
<protein>
    <submittedName>
        <fullName evidence="2">Uncharacterized protein</fullName>
    </submittedName>
</protein>
<sequence>MRTKVAAVVFNSVFRDARVLKQAESMEKNNYEVKVFGIQDENNKIRNPKTNYQFDIILSECHSYRKFLLCGILTLFFVFIFHKIPDHAGFLKGIVIVFFLFAFLFLFKKKNK</sequence>
<dbReference type="Proteomes" id="UP000182517">
    <property type="component" value="Chromosome"/>
</dbReference>
<keyword evidence="3" id="KW-1185">Reference proteome</keyword>
<proteinExistence type="predicted"/>
<dbReference type="EMBL" id="CP015519">
    <property type="protein sequence ID" value="APG26659.1"/>
    <property type="molecule type" value="Genomic_DNA"/>
</dbReference>